<evidence type="ECO:0000313" key="4">
    <source>
        <dbReference type="Proteomes" id="UP000179807"/>
    </source>
</evidence>
<feature type="transmembrane region" description="Helical" evidence="2">
    <location>
        <begin position="183"/>
        <end position="207"/>
    </location>
</feature>
<feature type="transmembrane region" description="Helical" evidence="2">
    <location>
        <begin position="219"/>
        <end position="243"/>
    </location>
</feature>
<evidence type="ECO:0000256" key="1">
    <source>
        <dbReference type="SAM" id="MobiDB-lite"/>
    </source>
</evidence>
<feature type="compositionally biased region" description="Polar residues" evidence="1">
    <location>
        <begin position="1"/>
        <end position="12"/>
    </location>
</feature>
<dbReference type="AlphaFoldDB" id="A0A1J4K7R0"/>
<evidence type="ECO:0000256" key="2">
    <source>
        <dbReference type="SAM" id="Phobius"/>
    </source>
</evidence>
<dbReference type="GeneID" id="94824790"/>
<feature type="transmembrane region" description="Helical" evidence="2">
    <location>
        <begin position="58"/>
        <end position="81"/>
    </location>
</feature>
<feature type="transmembrane region" description="Helical" evidence="2">
    <location>
        <begin position="872"/>
        <end position="897"/>
    </location>
</feature>
<reference evidence="3" key="1">
    <citation type="submission" date="2016-10" db="EMBL/GenBank/DDBJ databases">
        <authorList>
            <person name="Benchimol M."/>
            <person name="Almeida L.G."/>
            <person name="Vasconcelos A.T."/>
            <person name="Perreira-Neves A."/>
            <person name="Rosa I.A."/>
            <person name="Tasca T."/>
            <person name="Bogo M.R."/>
            <person name="de Souza W."/>
        </authorList>
    </citation>
    <scope>NUCLEOTIDE SEQUENCE [LARGE SCALE GENOMIC DNA]</scope>
    <source>
        <strain evidence="3">K</strain>
    </source>
</reference>
<feature type="region of interest" description="Disordered" evidence="1">
    <location>
        <begin position="1"/>
        <end position="21"/>
    </location>
</feature>
<proteinExistence type="predicted"/>
<feature type="transmembrane region" description="Helical" evidence="2">
    <location>
        <begin position="279"/>
        <end position="303"/>
    </location>
</feature>
<feature type="transmembrane region" description="Helical" evidence="2">
    <location>
        <begin position="146"/>
        <end position="171"/>
    </location>
</feature>
<accession>A0A1J4K7R0</accession>
<protein>
    <submittedName>
        <fullName evidence="3">Uncharacterized protein</fullName>
    </submittedName>
</protein>
<keyword evidence="2" id="KW-0812">Transmembrane</keyword>
<keyword evidence="2" id="KW-0472">Membrane</keyword>
<dbReference type="RefSeq" id="XP_068360371.1">
    <property type="nucleotide sequence ID" value="XM_068490086.1"/>
</dbReference>
<organism evidence="3 4">
    <name type="scientific">Tritrichomonas foetus</name>
    <dbReference type="NCBI Taxonomy" id="1144522"/>
    <lineage>
        <taxon>Eukaryota</taxon>
        <taxon>Metamonada</taxon>
        <taxon>Parabasalia</taxon>
        <taxon>Tritrichomonadida</taxon>
        <taxon>Tritrichomonadidae</taxon>
        <taxon>Tritrichomonas</taxon>
    </lineage>
</organism>
<dbReference type="Proteomes" id="UP000179807">
    <property type="component" value="Unassembled WGS sequence"/>
</dbReference>
<gene>
    <name evidence="3" type="ORF">TRFO_01413</name>
</gene>
<sequence length="1086" mass="124007">MQQIGTAQSVNQSSISTSSTHGVEGIRKNKITSGHYSVLDQIFPFFDRMTQIRPLFRFIHTLLYIWYFAQILNTSCFHITFHEEDNSFTGYMTWISLSNLNSASETTFLGMFLFFACCVLVSVIVICVQWYYYSKTRKFVNWMLRLIRFVFEAVTLITLIPAASFLGVLFLRVLLNRMSTLKYVYLCFMIIFILYTLVVHILTYQFIYSSPYLANTPFGSFNGGIILFPTIIYAIFAFISCFIRTFPTWSYSIVFLILLIINVLIVVRSFSYPFLHMPFNVLYSSVFTGAIGCNAMAIVRVFVPNLFEYLPFTVGVVVMIISIFVYGFIGKKNNDFVKLKLNYPPNDESRMTEEEKHAIFQELNLINEAHGTKYLRLALFNGCDMLIDDSLIKYLIVSTNSTSVMISVLRIAACFPSMSRLMMVSLSRVISRRDISFKYRFVLYQIERITAIRNTSTSAEMTNQLNDIVNTTSILKKEITNFWLSIPNDPSIFRKLTNETTEANSRWTELLLKFPNNDRIHEEYAQFLIEVKTDFELAVLEHNKASMISVGKCQHLEKAFKLLMQNYPFYLKREILDVRGNIIKILNHKINPEKSGGTTASTFSQSSLGNSSTGFSSIDNELQLSIARSLFSHSRLRLALQGALKYRMSTNATYMLYWAAFVMIASFAVYLVQYFLLINFYDNRQANVDRMAAVADARTASCYALNYIASQWGLSTGAVMNHDELLNINKQHGGNTTIFLDPIGPSIYECAIWMRGNITNLAMEMGEIALSGLDIAEIAPSFLSEDVPYYPFVQTRMLEKETINFKTLFSYMIYATGYLVMRIKDAPNWHKDDIFLSYMKNTEGFFTSMDDIYRGFVTETALAIRQISNGNILILCIPAVVIFLLSIPFYLVFHILYCRETKKWLRLLNGVDDKYKIEASRTLDPKEKKHDTAIVSEGGSVESSSFHSITATVIVFFYLLVTLICIFYGVISMKTDQEFINLNKWMIYGSVRASASMEAMGLLLAAATMNETFYLSSPNKSEVLNRALAAGKRMLNNYNILMNGKDGLIACLGYSAELDKIHNEQKCDITQTNSSYHDIVQCNSLS</sequence>
<evidence type="ECO:0000313" key="3">
    <source>
        <dbReference type="EMBL" id="OHT07235.1"/>
    </source>
</evidence>
<feature type="transmembrane region" description="Helical" evidence="2">
    <location>
        <begin position="655"/>
        <end position="681"/>
    </location>
</feature>
<dbReference type="EMBL" id="MLAK01000704">
    <property type="protein sequence ID" value="OHT07235.1"/>
    <property type="molecule type" value="Genomic_DNA"/>
</dbReference>
<keyword evidence="4" id="KW-1185">Reference proteome</keyword>
<comment type="caution">
    <text evidence="3">The sequence shown here is derived from an EMBL/GenBank/DDBJ whole genome shotgun (WGS) entry which is preliminary data.</text>
</comment>
<dbReference type="VEuPathDB" id="TrichDB:TRFO_01413"/>
<keyword evidence="2" id="KW-1133">Transmembrane helix</keyword>
<name>A0A1J4K7R0_9EUKA</name>
<feature type="transmembrane region" description="Helical" evidence="2">
    <location>
        <begin position="309"/>
        <end position="329"/>
    </location>
</feature>
<feature type="transmembrane region" description="Helical" evidence="2">
    <location>
        <begin position="108"/>
        <end position="134"/>
    </location>
</feature>
<feature type="transmembrane region" description="Helical" evidence="2">
    <location>
        <begin position="949"/>
        <end position="971"/>
    </location>
</feature>
<feature type="transmembrane region" description="Helical" evidence="2">
    <location>
        <begin position="249"/>
        <end position="267"/>
    </location>
</feature>